<protein>
    <recommendedName>
        <fullName evidence="3">Glutaredoxin-2 domain protein</fullName>
    </recommendedName>
</protein>
<dbReference type="Proteomes" id="UP000250169">
    <property type="component" value="Unassembled WGS sequence"/>
</dbReference>
<organism evidence="1 2">
    <name type="scientific">Capnocytophaga ochracea</name>
    <dbReference type="NCBI Taxonomy" id="1018"/>
    <lineage>
        <taxon>Bacteria</taxon>
        <taxon>Pseudomonadati</taxon>
        <taxon>Bacteroidota</taxon>
        <taxon>Flavobacteriia</taxon>
        <taxon>Flavobacteriales</taxon>
        <taxon>Flavobacteriaceae</taxon>
        <taxon>Capnocytophaga</taxon>
    </lineage>
</organism>
<evidence type="ECO:0000313" key="2">
    <source>
        <dbReference type="Proteomes" id="UP000250169"/>
    </source>
</evidence>
<accession>A0A2X2SY26</accession>
<evidence type="ECO:0000313" key="1">
    <source>
        <dbReference type="EMBL" id="SQA94611.1"/>
    </source>
</evidence>
<proteinExistence type="predicted"/>
<dbReference type="RefSeq" id="WP_111972960.1">
    <property type="nucleotide sequence ID" value="NZ_UAVS01000006.1"/>
</dbReference>
<dbReference type="EMBL" id="UAVS01000006">
    <property type="protein sequence ID" value="SQA94611.1"/>
    <property type="molecule type" value="Genomic_DNA"/>
</dbReference>
<sequence length="89" mass="10270">MSYIATINSNNPEALEVINYLKTLDFVKVTKKKKSKKNVTVTSEVLEEDENGIPLKFKDKIMAMSKQANRNMTKRWEAAIAKEEKKHKI</sequence>
<name>A0A2X2SY26_CAPOC</name>
<dbReference type="AlphaFoldDB" id="A0A2X2SY26"/>
<gene>
    <name evidence="1" type="ORF">NCTC11545_01802</name>
</gene>
<evidence type="ECO:0008006" key="3">
    <source>
        <dbReference type="Google" id="ProtNLM"/>
    </source>
</evidence>
<reference evidence="1 2" key="1">
    <citation type="submission" date="2018-06" db="EMBL/GenBank/DDBJ databases">
        <authorList>
            <consortium name="Pathogen Informatics"/>
            <person name="Doyle S."/>
        </authorList>
    </citation>
    <scope>NUCLEOTIDE SEQUENCE [LARGE SCALE GENOMIC DNA]</scope>
    <source>
        <strain evidence="1 2">NCTC11545</strain>
    </source>
</reference>